<dbReference type="InterPro" id="IPR046938">
    <property type="entry name" value="DNA_clamp_sf"/>
</dbReference>
<evidence type="ECO:0000259" key="10">
    <source>
        <dbReference type="Pfam" id="PF00712"/>
    </source>
</evidence>
<feature type="region of interest" description="Disordered" evidence="9">
    <location>
        <begin position="152"/>
        <end position="174"/>
    </location>
</feature>
<dbReference type="RefSeq" id="WP_386156855.1">
    <property type="nucleotide sequence ID" value="NZ_JBHMBS010000006.1"/>
</dbReference>
<dbReference type="SUPFAM" id="SSF55979">
    <property type="entry name" value="DNA clamp"/>
    <property type="match status" value="1"/>
</dbReference>
<evidence type="ECO:0000256" key="4">
    <source>
        <dbReference type="ARBA" id="ARBA00022679"/>
    </source>
</evidence>
<dbReference type="PANTHER" id="PTHR30478">
    <property type="entry name" value="DNA POLYMERASE III SUBUNIT BETA"/>
    <property type="match status" value="1"/>
</dbReference>
<feature type="domain" description="DNA polymerase III beta sliding clamp N-terminal" evidence="10">
    <location>
        <begin position="10"/>
        <end position="91"/>
    </location>
</feature>
<dbReference type="PANTHER" id="PTHR30478:SF0">
    <property type="entry name" value="BETA SLIDING CLAMP"/>
    <property type="match status" value="1"/>
</dbReference>
<dbReference type="InterPro" id="IPR001001">
    <property type="entry name" value="DNA_polIII_beta"/>
</dbReference>
<evidence type="ECO:0000256" key="2">
    <source>
        <dbReference type="ARBA" id="ARBA00010752"/>
    </source>
</evidence>
<organism evidence="11 12">
    <name type="scientific">Streptosporangium vulgare</name>
    <dbReference type="NCBI Taxonomy" id="46190"/>
    <lineage>
        <taxon>Bacteria</taxon>
        <taxon>Bacillati</taxon>
        <taxon>Actinomycetota</taxon>
        <taxon>Actinomycetes</taxon>
        <taxon>Streptosporangiales</taxon>
        <taxon>Streptosporangiaceae</taxon>
        <taxon>Streptosporangium</taxon>
    </lineage>
</organism>
<dbReference type="Proteomes" id="UP001589610">
    <property type="component" value="Unassembled WGS sequence"/>
</dbReference>
<keyword evidence="4" id="KW-0808">Transferase</keyword>
<dbReference type="Pfam" id="PF00712">
    <property type="entry name" value="DNA_pol3_beta"/>
    <property type="match status" value="1"/>
</dbReference>
<dbReference type="Gene3D" id="3.10.150.10">
    <property type="entry name" value="DNA Polymerase III, subunit A, domain 2"/>
    <property type="match status" value="1"/>
</dbReference>
<keyword evidence="6" id="KW-0235">DNA replication</keyword>
<evidence type="ECO:0000256" key="5">
    <source>
        <dbReference type="ARBA" id="ARBA00022695"/>
    </source>
</evidence>
<keyword evidence="8" id="KW-0238">DNA-binding</keyword>
<evidence type="ECO:0000256" key="8">
    <source>
        <dbReference type="ARBA" id="ARBA00023125"/>
    </source>
</evidence>
<evidence type="ECO:0000313" key="11">
    <source>
        <dbReference type="EMBL" id="MFB9676649.1"/>
    </source>
</evidence>
<evidence type="ECO:0000256" key="7">
    <source>
        <dbReference type="ARBA" id="ARBA00022932"/>
    </source>
</evidence>
<feature type="compositionally biased region" description="Low complexity" evidence="9">
    <location>
        <begin position="161"/>
        <end position="174"/>
    </location>
</feature>
<reference evidence="11 12" key="1">
    <citation type="submission" date="2024-09" db="EMBL/GenBank/DDBJ databases">
        <authorList>
            <person name="Sun Q."/>
            <person name="Mori K."/>
        </authorList>
    </citation>
    <scope>NUCLEOTIDE SEQUENCE [LARGE SCALE GENOMIC DNA]</scope>
    <source>
        <strain evidence="11 12">JCM 3028</strain>
    </source>
</reference>
<comment type="subcellular location">
    <subcellularLocation>
        <location evidence="1">Cytoplasm</location>
    </subcellularLocation>
</comment>
<comment type="caution">
    <text evidence="11">The sequence shown here is derived from an EMBL/GenBank/DDBJ whole genome shotgun (WGS) entry which is preliminary data.</text>
</comment>
<evidence type="ECO:0000313" key="12">
    <source>
        <dbReference type="Proteomes" id="UP001589610"/>
    </source>
</evidence>
<dbReference type="InterPro" id="IPR022634">
    <property type="entry name" value="DNA_polIII_beta_N"/>
</dbReference>
<accession>A0ABV5TC43</accession>
<keyword evidence="7" id="KW-0239">DNA-directed DNA polymerase</keyword>
<evidence type="ECO:0000256" key="9">
    <source>
        <dbReference type="SAM" id="MobiDB-lite"/>
    </source>
</evidence>
<sequence>MFRVDPDVLVEDGQLKLSGFDYEVSAEATLELQTGEAGVVLVSGRLLAGITRALPAQPVDLVVEGAKAVVTCGSARFTLLTMPVEDYPSLPTMPPAAGKVGSDVFVISGRTLADTAKTLGGTGKGMIGFSSAGGCNTTWLLDPEFPKYHSLLPTRRRRSTSRATTSTSPSTTSSYWRRLRATSLAHGRSNILRG</sequence>
<name>A0ABV5TC43_9ACTN</name>
<comment type="similarity">
    <text evidence="2">Belongs to the beta sliding clamp family.</text>
</comment>
<proteinExistence type="inferred from homology"/>
<keyword evidence="3" id="KW-0963">Cytoplasm</keyword>
<evidence type="ECO:0000256" key="1">
    <source>
        <dbReference type="ARBA" id="ARBA00004496"/>
    </source>
</evidence>
<keyword evidence="12" id="KW-1185">Reference proteome</keyword>
<dbReference type="EMBL" id="JBHMBS010000006">
    <property type="protein sequence ID" value="MFB9676649.1"/>
    <property type="molecule type" value="Genomic_DNA"/>
</dbReference>
<gene>
    <name evidence="11" type="ORF">ACFFRH_14245</name>
</gene>
<protein>
    <recommendedName>
        <fullName evidence="10">DNA polymerase III beta sliding clamp N-terminal domain-containing protein</fullName>
    </recommendedName>
</protein>
<keyword evidence="5" id="KW-0548">Nucleotidyltransferase</keyword>
<evidence type="ECO:0000256" key="6">
    <source>
        <dbReference type="ARBA" id="ARBA00022705"/>
    </source>
</evidence>
<evidence type="ECO:0000256" key="3">
    <source>
        <dbReference type="ARBA" id="ARBA00022490"/>
    </source>
</evidence>